<evidence type="ECO:0008006" key="2">
    <source>
        <dbReference type="Google" id="ProtNLM"/>
    </source>
</evidence>
<reference evidence="1" key="1">
    <citation type="submission" date="2014-12" db="EMBL/GenBank/DDBJ databases">
        <title>Insight into the proteome of Arion vulgaris.</title>
        <authorList>
            <person name="Aradska J."/>
            <person name="Bulat T."/>
            <person name="Smidak R."/>
            <person name="Sarate P."/>
            <person name="Gangsoo J."/>
            <person name="Sialana F."/>
            <person name="Bilban M."/>
            <person name="Lubec G."/>
        </authorList>
    </citation>
    <scope>NUCLEOTIDE SEQUENCE</scope>
    <source>
        <tissue evidence="1">Skin</tissue>
    </source>
</reference>
<evidence type="ECO:0000313" key="1">
    <source>
        <dbReference type="EMBL" id="CEK53865.1"/>
    </source>
</evidence>
<dbReference type="AlphaFoldDB" id="A0A0B6YEC4"/>
<organism evidence="1">
    <name type="scientific">Arion vulgaris</name>
    <dbReference type="NCBI Taxonomy" id="1028688"/>
    <lineage>
        <taxon>Eukaryota</taxon>
        <taxon>Metazoa</taxon>
        <taxon>Spiralia</taxon>
        <taxon>Lophotrochozoa</taxon>
        <taxon>Mollusca</taxon>
        <taxon>Gastropoda</taxon>
        <taxon>Heterobranchia</taxon>
        <taxon>Euthyneura</taxon>
        <taxon>Panpulmonata</taxon>
        <taxon>Eupulmonata</taxon>
        <taxon>Stylommatophora</taxon>
        <taxon>Helicina</taxon>
        <taxon>Arionoidea</taxon>
        <taxon>Arionidae</taxon>
        <taxon>Arion</taxon>
    </lineage>
</organism>
<name>A0A0B6YEC4_9EUPU</name>
<accession>A0A0B6YEC4</accession>
<feature type="non-terminal residue" evidence="1">
    <location>
        <position position="1"/>
    </location>
</feature>
<dbReference type="InterPro" id="IPR035897">
    <property type="entry name" value="Toll_tir_struct_dom_sf"/>
</dbReference>
<feature type="non-terminal residue" evidence="1">
    <location>
        <position position="256"/>
    </location>
</feature>
<sequence>KYLPAYLRYDYIDILIINHDDDYDDAIKLKNHIKQDVTFCEDKKPKVILLRDVITSSEYNHLDYAFEQTLYVFIYVTPRFCSNKVDLFKSHACLKKALESKDDNWAIVPVHACHKNSREYKLPIMLNGLRELNCNGKTFSRDVKNLLEHKSDIIHRRHVEKREQRDAYFKEHPDEILQKRMSNLQALISPAQSICGGENKEREMESRSLSKEQQQLNQLPVFVQQNQLPASVQQNQLPTIVQQNQLPASVQQNQLP</sequence>
<gene>
    <name evidence="1" type="primary">ORF21426</name>
</gene>
<dbReference type="Gene3D" id="3.40.50.10140">
    <property type="entry name" value="Toll/interleukin-1 receptor homology (TIR) domain"/>
    <property type="match status" value="1"/>
</dbReference>
<dbReference type="EMBL" id="HACG01007000">
    <property type="protein sequence ID" value="CEK53865.1"/>
    <property type="molecule type" value="Transcribed_RNA"/>
</dbReference>
<proteinExistence type="predicted"/>
<protein>
    <recommendedName>
        <fullName evidence="2">TIR domain-containing protein</fullName>
    </recommendedName>
</protein>